<dbReference type="CDD" id="cd09917">
    <property type="entry name" value="F-box_SF"/>
    <property type="match status" value="1"/>
</dbReference>
<dbReference type="PANTHER" id="PTHR13318">
    <property type="entry name" value="PARTNER OF PAIRED, ISOFORM B-RELATED"/>
    <property type="match status" value="1"/>
</dbReference>
<dbReference type="Gene3D" id="3.80.10.10">
    <property type="entry name" value="Ribonuclease Inhibitor"/>
    <property type="match status" value="1"/>
</dbReference>
<dbReference type="EMBL" id="JADGJQ010000036">
    <property type="protein sequence ID" value="KAJ3176964.1"/>
    <property type="molecule type" value="Genomic_DNA"/>
</dbReference>
<keyword evidence="4" id="KW-1185">Reference proteome</keyword>
<dbReference type="InterPro" id="IPR001810">
    <property type="entry name" value="F-box_dom"/>
</dbReference>
<feature type="compositionally biased region" description="Polar residues" evidence="1">
    <location>
        <begin position="670"/>
        <end position="689"/>
    </location>
</feature>
<evidence type="ECO:0000313" key="4">
    <source>
        <dbReference type="Proteomes" id="UP001212152"/>
    </source>
</evidence>
<dbReference type="SUPFAM" id="SSF52047">
    <property type="entry name" value="RNI-like"/>
    <property type="match status" value="1"/>
</dbReference>
<dbReference type="Proteomes" id="UP001212152">
    <property type="component" value="Unassembled WGS sequence"/>
</dbReference>
<name>A0AAD5TN94_9FUNG</name>
<proteinExistence type="predicted"/>
<dbReference type="GO" id="GO:0019005">
    <property type="term" value="C:SCF ubiquitin ligase complex"/>
    <property type="evidence" value="ECO:0007669"/>
    <property type="project" value="TreeGrafter"/>
</dbReference>
<feature type="compositionally biased region" description="Acidic residues" evidence="1">
    <location>
        <begin position="816"/>
        <end position="829"/>
    </location>
</feature>
<comment type="caution">
    <text evidence="3">The sequence shown here is derived from an EMBL/GenBank/DDBJ whole genome shotgun (WGS) entry which is preliminary data.</text>
</comment>
<feature type="compositionally biased region" description="Low complexity" evidence="1">
    <location>
        <begin position="708"/>
        <end position="718"/>
    </location>
</feature>
<dbReference type="AlphaFoldDB" id="A0AAD5TN94"/>
<feature type="compositionally biased region" description="Basic and acidic residues" evidence="1">
    <location>
        <begin position="798"/>
        <end position="808"/>
    </location>
</feature>
<dbReference type="SUPFAM" id="SSF81383">
    <property type="entry name" value="F-box domain"/>
    <property type="match status" value="1"/>
</dbReference>
<evidence type="ECO:0000313" key="3">
    <source>
        <dbReference type="EMBL" id="KAJ3176964.1"/>
    </source>
</evidence>
<dbReference type="Gene3D" id="1.20.1280.50">
    <property type="match status" value="1"/>
</dbReference>
<feature type="region of interest" description="Disordered" evidence="1">
    <location>
        <begin position="64"/>
        <end position="92"/>
    </location>
</feature>
<evidence type="ECO:0000256" key="1">
    <source>
        <dbReference type="SAM" id="MobiDB-lite"/>
    </source>
</evidence>
<gene>
    <name evidence="3" type="ORF">HDU87_004679</name>
</gene>
<dbReference type="InterPro" id="IPR032675">
    <property type="entry name" value="LRR_dom_sf"/>
</dbReference>
<feature type="region of interest" description="Disordered" evidence="1">
    <location>
        <begin position="658"/>
        <end position="837"/>
    </location>
</feature>
<reference evidence="3" key="1">
    <citation type="submission" date="2020-05" db="EMBL/GenBank/DDBJ databases">
        <title>Phylogenomic resolution of chytrid fungi.</title>
        <authorList>
            <person name="Stajich J.E."/>
            <person name="Amses K."/>
            <person name="Simmons R."/>
            <person name="Seto K."/>
            <person name="Myers J."/>
            <person name="Bonds A."/>
            <person name="Quandt C.A."/>
            <person name="Barry K."/>
            <person name="Liu P."/>
            <person name="Grigoriev I."/>
            <person name="Longcore J.E."/>
            <person name="James T.Y."/>
        </authorList>
    </citation>
    <scope>NUCLEOTIDE SEQUENCE</scope>
    <source>
        <strain evidence="3">JEL0379</strain>
    </source>
</reference>
<dbReference type="GO" id="GO:0031146">
    <property type="term" value="P:SCF-dependent proteasomal ubiquitin-dependent protein catabolic process"/>
    <property type="evidence" value="ECO:0007669"/>
    <property type="project" value="TreeGrafter"/>
</dbReference>
<protein>
    <recommendedName>
        <fullName evidence="2">F-box domain-containing protein</fullName>
    </recommendedName>
</protein>
<dbReference type="InterPro" id="IPR036047">
    <property type="entry name" value="F-box-like_dom_sf"/>
</dbReference>
<feature type="domain" description="F-box" evidence="2">
    <location>
        <begin position="119"/>
        <end position="162"/>
    </location>
</feature>
<evidence type="ECO:0000259" key="2">
    <source>
        <dbReference type="Pfam" id="PF12937"/>
    </source>
</evidence>
<accession>A0AAD5TN94</accession>
<dbReference type="Pfam" id="PF12937">
    <property type="entry name" value="F-box-like"/>
    <property type="match status" value="1"/>
</dbReference>
<sequence length="885" mass="96276">MPERQIANFIIDLLKGSLPTRAPHTDATVQLVRNEVQPQIQPQIRTDKELDKVSDDEPVASAAMDVDSDFSMLDTDSGSESQLGAPEADAIPSSAESAERALVLAPASKRLKRPAGVVARIPQELWLYIFDMVDDLPTLHACSLVSRTWNPPAQEVLWREVLLDTGPRLRKFVRGVAFSATPKIARRVAGRNPLTVTKSIEGIGEYLKPHRDGFLDFANDAGRRISTVVAGRGIFMTGPRPAQPPTKQLSPNAEQLPPVVKGLGSMVKKLVVSSSEEKVILLQHIGSLLPNLQCLQFQHLSYDGTGPSLDARILNSLEWVIERISSLTVEDVDCPCWPELCRILRDHGGQLRNLNVEAVKDIDAFESSSDMSDVFPHLERLEFLRLDGIPVGPNSSIEQLVVCCTNLTAITLDYCLDVTMDVLMVLWNGCPNIRFLGMAGVVGPLSMPLMLEKRPSLKTLRLVDCDVFDEMFEEVAVKATQLEMLRLVFEDDGCDGIVTVSTELTDRSLKALANHNTTLRIIALTRCPNMTANALAQVIRNNPVHTLDLHKHPDCSIGGLDDQFIKDLGKTAEKVEVLNLFGQTELGEQCLVDAARLGFWRGLRSISINNLTVGPVVLDALREGCPLLEVLSIVDCPNIGAEAALGFVKGRVVKDIKPKELPKDPESADADTTSATHGSDTSDASTMAGTSEVEVHWDAADPSSHHQPSSAMSPDSHPSSPPALLPPSASYLAPLPPSAMDHDHPSSASDPQPSLHDARTFYTPEPPSPGPSLPSLNLPVPPDRKLTAPLLPDADSDVENKDPADENARSSSGDEGVGDTDDDDDDDDGSLSPPRNLRRIYTLAPDAEESSVIKRCDCWFVDEGLDIMSLWENAIRGAAGRGWMY</sequence>
<organism evidence="3 4">
    <name type="scientific">Geranomyces variabilis</name>
    <dbReference type="NCBI Taxonomy" id="109894"/>
    <lineage>
        <taxon>Eukaryota</taxon>
        <taxon>Fungi</taxon>
        <taxon>Fungi incertae sedis</taxon>
        <taxon>Chytridiomycota</taxon>
        <taxon>Chytridiomycota incertae sedis</taxon>
        <taxon>Chytridiomycetes</taxon>
        <taxon>Spizellomycetales</taxon>
        <taxon>Powellomycetaceae</taxon>
        <taxon>Geranomyces</taxon>
    </lineage>
</organism>